<dbReference type="InterPro" id="IPR011042">
    <property type="entry name" value="6-blade_b-propeller_TolB-like"/>
</dbReference>
<feature type="chain" id="PRO_5046859115" evidence="3">
    <location>
        <begin position="16"/>
        <end position="373"/>
    </location>
</feature>
<comment type="caution">
    <text evidence="4">The sequence shown here is derived from an EMBL/GenBank/DDBJ whole genome shotgun (WGS) entry which is preliminary data.</text>
</comment>
<dbReference type="RefSeq" id="WP_219877423.1">
    <property type="nucleotide sequence ID" value="NZ_JAHYXK010000007.1"/>
</dbReference>
<evidence type="ECO:0000313" key="5">
    <source>
        <dbReference type="Proteomes" id="UP000813018"/>
    </source>
</evidence>
<dbReference type="PANTHER" id="PTHR10009:SF18">
    <property type="entry name" value="PROTEIN YELLOW-LIKE PROTEIN"/>
    <property type="match status" value="1"/>
</dbReference>
<dbReference type="Proteomes" id="UP000813018">
    <property type="component" value="Unassembled WGS sequence"/>
</dbReference>
<dbReference type="SUPFAM" id="SSF101898">
    <property type="entry name" value="NHL repeat"/>
    <property type="match status" value="1"/>
</dbReference>
<dbReference type="Gene3D" id="2.120.10.30">
    <property type="entry name" value="TolB, C-terminal domain"/>
    <property type="match status" value="1"/>
</dbReference>
<keyword evidence="5" id="KW-1185">Reference proteome</keyword>
<sequence length="373" mass="41547">MNRLHLLLSCLILLAASCTPYLPDKEPEDPLENVDYGEIAPIDSITKVFSFKGAQVTGVTMSEDGRLFASFPRWREGVMFSVVEIQGDGTFRQYPNPDWNAWTGEPKPNQFTCVQSVVAHNGSLFVLDPASPMMEGVVGNAALYEFDLSTNRLKNKWEFDKTVAPEKSYLNDLRVDDQNKKVYITDSGMGAIVILDLATGKSRRVLDQHPSTKAENITLKINGKKWLQNGKQPQIHSDGIALNTAEGNLYFHALTGYTLYSIPTAALNNSSLSSEAIGNQVKNLGKTPAPDGMIFDKRGNLYMADLEKNAIVYRTPAGEIMKLIQGNQIRWADTFTIYQDNLYFTTSRINEADGPINKMVFSIYKVPLTPFVQ</sequence>
<evidence type="ECO:0000256" key="3">
    <source>
        <dbReference type="SAM" id="SignalP"/>
    </source>
</evidence>
<reference evidence="4 5" key="1">
    <citation type="journal article" date="2016" name="Int. J. Syst. Evol. Microbiol.">
        <title>Pontibacter aydingkolensis sp. nov., isolated from soil of a salt lake.</title>
        <authorList>
            <person name="Osman G."/>
            <person name="Zhang T."/>
            <person name="Lou K."/>
            <person name="Gao Y."/>
            <person name="Chang W."/>
            <person name="Lin Q."/>
            <person name="Yang H.M."/>
            <person name="Huo X.D."/>
            <person name="Wang N."/>
        </authorList>
    </citation>
    <scope>NUCLEOTIDE SEQUENCE [LARGE SCALE GENOMIC DNA]</scope>
    <source>
        <strain evidence="4 5">KACC 19255</strain>
    </source>
</reference>
<keyword evidence="3" id="KW-0732">Signal</keyword>
<organism evidence="4 5">
    <name type="scientific">Pontibacter aydingkolensis</name>
    <dbReference type="NCBI Taxonomy" id="1911536"/>
    <lineage>
        <taxon>Bacteria</taxon>
        <taxon>Pseudomonadati</taxon>
        <taxon>Bacteroidota</taxon>
        <taxon>Cytophagia</taxon>
        <taxon>Cytophagales</taxon>
        <taxon>Hymenobacteraceae</taxon>
        <taxon>Pontibacter</taxon>
    </lineage>
</organism>
<dbReference type="PANTHER" id="PTHR10009">
    <property type="entry name" value="PROTEIN YELLOW-RELATED"/>
    <property type="match status" value="1"/>
</dbReference>
<dbReference type="Pfam" id="PF03022">
    <property type="entry name" value="MRJP"/>
    <property type="match status" value="1"/>
</dbReference>
<dbReference type="EMBL" id="JAHYXK010000007">
    <property type="protein sequence ID" value="MBW7467555.1"/>
    <property type="molecule type" value="Genomic_DNA"/>
</dbReference>
<name>A0ABS7CUT0_9BACT</name>
<evidence type="ECO:0000256" key="2">
    <source>
        <dbReference type="ARBA" id="ARBA00022525"/>
    </source>
</evidence>
<keyword evidence="2" id="KW-0964">Secreted</keyword>
<evidence type="ECO:0000313" key="4">
    <source>
        <dbReference type="EMBL" id="MBW7467555.1"/>
    </source>
</evidence>
<gene>
    <name evidence="4" type="ORF">K0O23_10780</name>
</gene>
<proteinExistence type="predicted"/>
<evidence type="ECO:0000256" key="1">
    <source>
        <dbReference type="ARBA" id="ARBA00004613"/>
    </source>
</evidence>
<comment type="subcellular location">
    <subcellularLocation>
        <location evidence="1">Secreted</location>
    </subcellularLocation>
</comment>
<protein>
    <submittedName>
        <fullName evidence="4">SMP-30/gluconolactonase/LRE family protein</fullName>
    </submittedName>
</protein>
<accession>A0ABS7CUT0</accession>
<feature type="signal peptide" evidence="3">
    <location>
        <begin position="1"/>
        <end position="15"/>
    </location>
</feature>
<dbReference type="InterPro" id="IPR017996">
    <property type="entry name" value="MRJP/yellow-related"/>
</dbReference>
<dbReference type="PROSITE" id="PS51257">
    <property type="entry name" value="PROKAR_LIPOPROTEIN"/>
    <property type="match status" value="1"/>
</dbReference>